<evidence type="ECO:0008006" key="5">
    <source>
        <dbReference type="Google" id="ProtNLM"/>
    </source>
</evidence>
<dbReference type="InterPro" id="IPR027417">
    <property type="entry name" value="P-loop_NTPase"/>
</dbReference>
<dbReference type="Pfam" id="PF18738">
    <property type="entry name" value="HEPN_DZIP3"/>
    <property type="match status" value="1"/>
</dbReference>
<feature type="domain" description="DZIP3-like HEPN" evidence="1">
    <location>
        <begin position="47"/>
        <end position="184"/>
    </location>
</feature>
<name>A0AAE0S1F1_9BIVA</name>
<dbReference type="AlphaFoldDB" id="A0AAE0S1F1"/>
<reference evidence="3" key="1">
    <citation type="journal article" date="2021" name="Genome Biol. Evol.">
        <title>A High-Quality Reference Genome for a Parasitic Bivalve with Doubly Uniparental Inheritance (Bivalvia: Unionida).</title>
        <authorList>
            <person name="Smith C.H."/>
        </authorList>
    </citation>
    <scope>NUCLEOTIDE SEQUENCE</scope>
    <source>
        <strain evidence="3">CHS0354</strain>
    </source>
</reference>
<dbReference type="InterPro" id="IPR041249">
    <property type="entry name" value="HEPN_DZIP3"/>
</dbReference>
<reference evidence="3" key="3">
    <citation type="submission" date="2023-05" db="EMBL/GenBank/DDBJ databases">
        <authorList>
            <person name="Smith C.H."/>
        </authorList>
    </citation>
    <scope>NUCLEOTIDE SEQUENCE</scope>
    <source>
        <strain evidence="3">CHS0354</strain>
        <tissue evidence="3">Mantle</tissue>
    </source>
</reference>
<evidence type="ECO:0000259" key="1">
    <source>
        <dbReference type="Pfam" id="PF18738"/>
    </source>
</evidence>
<gene>
    <name evidence="3" type="ORF">CHS0354_025592</name>
</gene>
<sequence length="345" mass="39653">MASTFISTQERTNFARMCWIVVDVFRDMLWHVLTEEISPFVLPNEVKTNLHKLKRLNKDIKSRLCSSNYASPNIPASKDFDVTSLYTLIRSLSKVVPTNGWDQQLPTLAKNKGDLVEWVRVFRNVVYAHAKEGHLNSTDYCDLCREMKAFVTSSEVYLGGNCDFVGRIDSILACSMDKALEDTYIDKMQEIRHLICLVGHMMIHSSDHLYESIDVTKQFDGLSKEESNIIDKREQKRIIDASQTILKQHQTHAKKYFVETQAYRNANEILRQHRRLILIGKSGQGKSYMAQQLLNKIITDDTNIKPLIISAIEQWKMLVDSSNTFGIIVDDMCGRFTLNEGDFTK</sequence>
<evidence type="ECO:0000259" key="2">
    <source>
        <dbReference type="Pfam" id="PF20720"/>
    </source>
</evidence>
<evidence type="ECO:0000313" key="4">
    <source>
        <dbReference type="Proteomes" id="UP001195483"/>
    </source>
</evidence>
<accession>A0AAE0S1F1</accession>
<evidence type="ECO:0000313" key="3">
    <source>
        <dbReference type="EMBL" id="KAK3583460.1"/>
    </source>
</evidence>
<comment type="caution">
    <text evidence="3">The sequence shown here is derived from an EMBL/GenBank/DDBJ whole genome shotgun (WGS) entry which is preliminary data.</text>
</comment>
<keyword evidence="4" id="KW-1185">Reference proteome</keyword>
<dbReference type="InterPro" id="IPR049050">
    <property type="entry name" value="nSTAND3"/>
</dbReference>
<dbReference type="EMBL" id="JAEAOA010001522">
    <property type="protein sequence ID" value="KAK3583460.1"/>
    <property type="molecule type" value="Genomic_DNA"/>
</dbReference>
<protein>
    <recommendedName>
        <fullName evidence="5">DZIP3-like HEPN domain-containing protein</fullName>
    </recommendedName>
</protein>
<dbReference type="Proteomes" id="UP001195483">
    <property type="component" value="Unassembled WGS sequence"/>
</dbReference>
<reference evidence="3" key="2">
    <citation type="journal article" date="2021" name="Genome Biol. Evol.">
        <title>Developing a high-quality reference genome for a parasitic bivalve with doubly uniparental inheritance (Bivalvia: Unionida).</title>
        <authorList>
            <person name="Smith C.H."/>
        </authorList>
    </citation>
    <scope>NUCLEOTIDE SEQUENCE</scope>
    <source>
        <strain evidence="3">CHS0354</strain>
        <tissue evidence="3">Mantle</tissue>
    </source>
</reference>
<feature type="domain" description="Novel STAND NTPase 3" evidence="2">
    <location>
        <begin position="257"/>
        <end position="340"/>
    </location>
</feature>
<proteinExistence type="predicted"/>
<dbReference type="Pfam" id="PF20720">
    <property type="entry name" value="nSTAND3"/>
    <property type="match status" value="1"/>
</dbReference>
<organism evidence="3 4">
    <name type="scientific">Potamilus streckersoni</name>
    <dbReference type="NCBI Taxonomy" id="2493646"/>
    <lineage>
        <taxon>Eukaryota</taxon>
        <taxon>Metazoa</taxon>
        <taxon>Spiralia</taxon>
        <taxon>Lophotrochozoa</taxon>
        <taxon>Mollusca</taxon>
        <taxon>Bivalvia</taxon>
        <taxon>Autobranchia</taxon>
        <taxon>Heteroconchia</taxon>
        <taxon>Palaeoheterodonta</taxon>
        <taxon>Unionida</taxon>
        <taxon>Unionoidea</taxon>
        <taxon>Unionidae</taxon>
        <taxon>Ambleminae</taxon>
        <taxon>Lampsilini</taxon>
        <taxon>Potamilus</taxon>
    </lineage>
</organism>
<dbReference type="SUPFAM" id="SSF52540">
    <property type="entry name" value="P-loop containing nucleoside triphosphate hydrolases"/>
    <property type="match status" value="1"/>
</dbReference>